<dbReference type="InterPro" id="IPR012337">
    <property type="entry name" value="RNaseH-like_sf"/>
</dbReference>
<dbReference type="Proteomes" id="UP000026915">
    <property type="component" value="Chromosome 4"/>
</dbReference>
<keyword evidence="1" id="KW-0812">Transmembrane</keyword>
<evidence type="ECO:0000313" key="3">
    <source>
        <dbReference type="Proteomes" id="UP000026915"/>
    </source>
</evidence>
<accession>A0A061EH77</accession>
<feature type="transmembrane region" description="Helical" evidence="1">
    <location>
        <begin position="87"/>
        <end position="106"/>
    </location>
</feature>
<name>A0A061EH77_THECC</name>
<dbReference type="InterPro" id="IPR036397">
    <property type="entry name" value="RNaseH_sf"/>
</dbReference>
<sequence>MDGATKGSLGEARIEGVLRDSNSEVKILFVKFIGIVDPRIAKLMAIRKALLIFSTSKWNLTYGLDIESDSINAIKWLKFWVDTPDDFVEMWAMVLSMVGCILGFSLM</sequence>
<dbReference type="HOGENOM" id="CLU_162317_0_0_1"/>
<dbReference type="Gene3D" id="3.30.420.10">
    <property type="entry name" value="Ribonuclease H-like superfamily/Ribonuclease H"/>
    <property type="match status" value="1"/>
</dbReference>
<protein>
    <recommendedName>
        <fullName evidence="4">RNase H type-1 domain-containing protein</fullName>
    </recommendedName>
</protein>
<evidence type="ECO:0000256" key="1">
    <source>
        <dbReference type="SAM" id="Phobius"/>
    </source>
</evidence>
<evidence type="ECO:0008006" key="4">
    <source>
        <dbReference type="Google" id="ProtNLM"/>
    </source>
</evidence>
<dbReference type="EMBL" id="CM001882">
    <property type="protein sequence ID" value="EOY03747.1"/>
    <property type="molecule type" value="Genomic_DNA"/>
</dbReference>
<dbReference type="SUPFAM" id="SSF53098">
    <property type="entry name" value="Ribonuclease H-like"/>
    <property type="match status" value="1"/>
</dbReference>
<organism evidence="2 3">
    <name type="scientific">Theobroma cacao</name>
    <name type="common">Cacao</name>
    <name type="synonym">Cocoa</name>
    <dbReference type="NCBI Taxonomy" id="3641"/>
    <lineage>
        <taxon>Eukaryota</taxon>
        <taxon>Viridiplantae</taxon>
        <taxon>Streptophyta</taxon>
        <taxon>Embryophyta</taxon>
        <taxon>Tracheophyta</taxon>
        <taxon>Spermatophyta</taxon>
        <taxon>Magnoliopsida</taxon>
        <taxon>eudicotyledons</taxon>
        <taxon>Gunneridae</taxon>
        <taxon>Pentapetalae</taxon>
        <taxon>rosids</taxon>
        <taxon>malvids</taxon>
        <taxon>Malvales</taxon>
        <taxon>Malvaceae</taxon>
        <taxon>Byttnerioideae</taxon>
        <taxon>Theobroma</taxon>
    </lineage>
</organism>
<keyword evidence="1" id="KW-0472">Membrane</keyword>
<dbReference type="GO" id="GO:0003676">
    <property type="term" value="F:nucleic acid binding"/>
    <property type="evidence" value="ECO:0007669"/>
    <property type="project" value="InterPro"/>
</dbReference>
<dbReference type="Gramene" id="EOY03747">
    <property type="protein sequence ID" value="EOY03747"/>
    <property type="gene ID" value="TCM_018912"/>
</dbReference>
<dbReference type="InParanoid" id="A0A061EH77"/>
<keyword evidence="1" id="KW-1133">Transmembrane helix</keyword>
<proteinExistence type="predicted"/>
<dbReference type="AlphaFoldDB" id="A0A061EH77"/>
<dbReference type="PANTHER" id="PTHR33033:SF109">
    <property type="entry name" value="PROTEIN, PUTATIVE-RELATED"/>
    <property type="match status" value="1"/>
</dbReference>
<evidence type="ECO:0000313" key="2">
    <source>
        <dbReference type="EMBL" id="EOY03747.1"/>
    </source>
</evidence>
<dbReference type="PANTHER" id="PTHR33033">
    <property type="entry name" value="POLYNUCLEOTIDYL TRANSFERASE, RIBONUCLEASE H-LIKE SUPERFAMILY PROTEIN-RELATED"/>
    <property type="match status" value="1"/>
</dbReference>
<reference evidence="2 3" key="1">
    <citation type="journal article" date="2013" name="Genome Biol.">
        <title>The genome sequence of the most widely cultivated cacao type and its use to identify candidate genes regulating pod color.</title>
        <authorList>
            <person name="Motamayor J.C."/>
            <person name="Mockaitis K."/>
            <person name="Schmutz J."/>
            <person name="Haiminen N."/>
            <person name="Iii D.L."/>
            <person name="Cornejo O."/>
            <person name="Findley S.D."/>
            <person name="Zheng P."/>
            <person name="Utro F."/>
            <person name="Royaert S."/>
            <person name="Saski C."/>
            <person name="Jenkins J."/>
            <person name="Podicheti R."/>
            <person name="Zhao M."/>
            <person name="Scheffler B.E."/>
            <person name="Stack J.C."/>
            <person name="Feltus F.A."/>
            <person name="Mustiga G.M."/>
            <person name="Amores F."/>
            <person name="Phillips W."/>
            <person name="Marelli J.P."/>
            <person name="May G.D."/>
            <person name="Shapiro H."/>
            <person name="Ma J."/>
            <person name="Bustamante C.D."/>
            <person name="Schnell R.J."/>
            <person name="Main D."/>
            <person name="Gilbert D."/>
            <person name="Parida L."/>
            <person name="Kuhn D.N."/>
        </authorList>
    </citation>
    <scope>NUCLEOTIDE SEQUENCE [LARGE SCALE GENOMIC DNA]</scope>
    <source>
        <strain evidence="3">cv. Matina 1-6</strain>
    </source>
</reference>
<keyword evidence="3" id="KW-1185">Reference proteome</keyword>
<gene>
    <name evidence="2" type="ORF">TCM_018912</name>
</gene>